<dbReference type="Pfam" id="PF04851">
    <property type="entry name" value="ResIII"/>
    <property type="match status" value="1"/>
</dbReference>
<keyword evidence="1" id="KW-0175">Coiled coil</keyword>
<reference evidence="4 5" key="1">
    <citation type="submission" date="2011-08" db="EMBL/GenBank/DDBJ databases">
        <title>The Genome Sequence of Clostridium citroniae WAL-17108.</title>
        <authorList>
            <consortium name="The Broad Institute Genome Sequencing Platform"/>
            <person name="Earl A."/>
            <person name="Ward D."/>
            <person name="Feldgarden M."/>
            <person name="Gevers D."/>
            <person name="Finegold S.M."/>
            <person name="Summanen P.H."/>
            <person name="Molitoris D.R."/>
            <person name="Vaisanen M.L."/>
            <person name="Daigneault M."/>
            <person name="Allen-Vercoe E."/>
            <person name="Young S.K."/>
            <person name="Zeng Q."/>
            <person name="Gargeya S."/>
            <person name="Fitzgerald M."/>
            <person name="Haas B."/>
            <person name="Abouelleil A."/>
            <person name="Alvarado L."/>
            <person name="Arachchi H.M."/>
            <person name="Berlin A."/>
            <person name="Brown A."/>
            <person name="Chapman S.B."/>
            <person name="Chen Z."/>
            <person name="Dunbar C."/>
            <person name="Freedman E."/>
            <person name="Gearin G."/>
            <person name="Gellesch M."/>
            <person name="Goldberg J."/>
            <person name="Griggs A."/>
            <person name="Gujja S."/>
            <person name="Heiman D."/>
            <person name="Howarth C."/>
            <person name="Larson L."/>
            <person name="Lui A."/>
            <person name="MacDonald P.J.P."/>
            <person name="Montmayeur A."/>
            <person name="Murphy C."/>
            <person name="Neiman D."/>
            <person name="Pearson M."/>
            <person name="Priest M."/>
            <person name="Roberts A."/>
            <person name="Saif S."/>
            <person name="Shea T."/>
            <person name="Shenoy N."/>
            <person name="Sisk P."/>
            <person name="Stolte C."/>
            <person name="Sykes S."/>
            <person name="Wortman J."/>
            <person name="Nusbaum C."/>
            <person name="Birren B."/>
        </authorList>
    </citation>
    <scope>NUCLEOTIDE SEQUENCE [LARGE SCALE GENOMIC DNA]</scope>
    <source>
        <strain evidence="4 5">WAL-17108</strain>
    </source>
</reference>
<dbReference type="Pfam" id="PF03457">
    <property type="entry name" value="HA"/>
    <property type="match status" value="1"/>
</dbReference>
<proteinExistence type="predicted"/>
<gene>
    <name evidence="4" type="ORF">HMPREF9469_04828</name>
</gene>
<dbReference type="GO" id="GO:0016787">
    <property type="term" value="F:hydrolase activity"/>
    <property type="evidence" value="ECO:0007669"/>
    <property type="project" value="InterPro"/>
</dbReference>
<dbReference type="GO" id="GO:0005829">
    <property type="term" value="C:cytosol"/>
    <property type="evidence" value="ECO:0007669"/>
    <property type="project" value="TreeGrafter"/>
</dbReference>
<dbReference type="PANTHER" id="PTHR47396:SF1">
    <property type="entry name" value="ATP-DEPENDENT HELICASE IRC3-RELATED"/>
    <property type="match status" value="1"/>
</dbReference>
<feature type="coiled-coil region" evidence="1">
    <location>
        <begin position="178"/>
        <end position="205"/>
    </location>
</feature>
<evidence type="ECO:0000313" key="5">
    <source>
        <dbReference type="Proteomes" id="UP000003763"/>
    </source>
</evidence>
<evidence type="ECO:0000256" key="1">
    <source>
        <dbReference type="SAM" id="Coils"/>
    </source>
</evidence>
<dbReference type="InterPro" id="IPR006935">
    <property type="entry name" value="Helicase/UvrB_N"/>
</dbReference>
<dbReference type="InterPro" id="IPR027417">
    <property type="entry name" value="P-loop_NTPase"/>
</dbReference>
<dbReference type="Gene3D" id="6.10.140.530">
    <property type="match status" value="1"/>
</dbReference>
<sequence>MVDLKPHNLEAYGKIKEALSNGKNRVAVSHATGSGKSYLIAQLCEDHNEDRKLILVPSKYIREQMQKLFTKYKIQNYEFMVYQKFIKLSDDDIASLDYKLIVLDEYHHNTSKVWGAKVKCLLESHPESNVFGTSATPVRSDGVNTIDELFEGSCASELSLSEAIAKKIVPIPTYVSAMYSLDDELERLREKVKNATNTKEEKAEFYEKIKAMRIQIDKAYGMPIILNKYLKNKEGKYLVFCRNKAHLEDIKDTVIEWFKTAGFKDINSYMVYSSYEQRNKEYVSFCNDKSHKLKLLFSVNMLNEGLHLSDISGVLLLRPTNSNIVWHQQIGRCIEANNTENPVIIDATNNFQSIKQGIALLKAIKEAVTKEKGNNKDFDDKDFLELDTFFLTGYVQEIQQMFADIEGQLEGAWDQMFQEYLGFFKQYGHGDIPKTKEYKKLNNWCVHQRCNELLNEYRKKLLNDNGFIWNIPRYRFEKQVISVREFVCEYGYYPKGGSQNRYESNLGYFVSAERTKMRRNNTEESYPQWKLDIINTVMPNFCWNPIEESFNIFLYFYNDYYNNTSKNYVPKNLVYKGYRLGKQYSILKNSYNNRNLPDDKRQRLINEGIYLGDVKDLNYKRNWELLEACVNKGNILNSCNKTFQGVDLYSWIRVTVRKHIDEGEILSDKQMDLLQKAVRKWTRPIKIVDLINHQEYVYLSISKAARAMCSEHHVAKRVKSCITTIGNQLSGKTTKPYKGRFIFQYADSTDQSKPA</sequence>
<feature type="domain" description="Helicase ATP-binding" evidence="2">
    <location>
        <begin position="17"/>
        <end position="155"/>
    </location>
</feature>
<evidence type="ECO:0000259" key="3">
    <source>
        <dbReference type="PROSITE" id="PS51194"/>
    </source>
</evidence>
<dbReference type="InterPro" id="IPR050742">
    <property type="entry name" value="Helicase_Restrict-Modif_Enz"/>
</dbReference>
<dbReference type="EMBL" id="ADLJ01000044">
    <property type="protein sequence ID" value="EHE96292.1"/>
    <property type="molecule type" value="Genomic_DNA"/>
</dbReference>
<evidence type="ECO:0000313" key="4">
    <source>
        <dbReference type="EMBL" id="EHE96292.1"/>
    </source>
</evidence>
<evidence type="ECO:0008006" key="6">
    <source>
        <dbReference type="Google" id="ProtNLM"/>
    </source>
</evidence>
<dbReference type="AlphaFoldDB" id="G5HQG6"/>
<dbReference type="InterPro" id="IPR005114">
    <property type="entry name" value="Helicase_assoc"/>
</dbReference>
<dbReference type="GO" id="GO:0005524">
    <property type="term" value="F:ATP binding"/>
    <property type="evidence" value="ECO:0007669"/>
    <property type="project" value="InterPro"/>
</dbReference>
<name>G5HQG6_9FIRM</name>
<dbReference type="InterPro" id="IPR014001">
    <property type="entry name" value="Helicase_ATP-bd"/>
</dbReference>
<organism evidence="4 5">
    <name type="scientific">[Clostridium] citroniae WAL-17108</name>
    <dbReference type="NCBI Taxonomy" id="742733"/>
    <lineage>
        <taxon>Bacteria</taxon>
        <taxon>Bacillati</taxon>
        <taxon>Bacillota</taxon>
        <taxon>Clostridia</taxon>
        <taxon>Lachnospirales</taxon>
        <taxon>Lachnospiraceae</taxon>
        <taxon>Enterocloster</taxon>
    </lineage>
</organism>
<comment type="caution">
    <text evidence="4">The sequence shown here is derived from an EMBL/GenBank/DDBJ whole genome shotgun (WGS) entry which is preliminary data.</text>
</comment>
<accession>G5HQG6</accession>
<dbReference type="PATRIC" id="fig|742733.3.peg.4982"/>
<dbReference type="PANTHER" id="PTHR47396">
    <property type="entry name" value="TYPE I RESTRICTION ENZYME ECOKI R PROTEIN"/>
    <property type="match status" value="1"/>
</dbReference>
<dbReference type="Proteomes" id="UP000003763">
    <property type="component" value="Unassembled WGS sequence"/>
</dbReference>
<dbReference type="GO" id="GO:0003677">
    <property type="term" value="F:DNA binding"/>
    <property type="evidence" value="ECO:0007669"/>
    <property type="project" value="InterPro"/>
</dbReference>
<dbReference type="InterPro" id="IPR001650">
    <property type="entry name" value="Helicase_C-like"/>
</dbReference>
<dbReference type="SUPFAM" id="SSF52540">
    <property type="entry name" value="P-loop containing nucleoside triphosphate hydrolases"/>
    <property type="match status" value="1"/>
</dbReference>
<dbReference type="eggNOG" id="COG1061">
    <property type="taxonomic scope" value="Bacteria"/>
</dbReference>
<dbReference type="PROSITE" id="PS51194">
    <property type="entry name" value="HELICASE_CTER"/>
    <property type="match status" value="1"/>
</dbReference>
<dbReference type="Gene3D" id="3.40.50.300">
    <property type="entry name" value="P-loop containing nucleotide triphosphate hydrolases"/>
    <property type="match status" value="2"/>
</dbReference>
<dbReference type="PROSITE" id="PS51192">
    <property type="entry name" value="HELICASE_ATP_BIND_1"/>
    <property type="match status" value="1"/>
</dbReference>
<evidence type="ECO:0000259" key="2">
    <source>
        <dbReference type="PROSITE" id="PS51192"/>
    </source>
</evidence>
<dbReference type="HOGENOM" id="CLU_007827_1_0_9"/>
<feature type="domain" description="Helicase C-terminal" evidence="3">
    <location>
        <begin position="225"/>
        <end position="375"/>
    </location>
</feature>
<protein>
    <recommendedName>
        <fullName evidence="6">Helicase ATP-binding domain-containing protein</fullName>
    </recommendedName>
</protein>
<dbReference type="RefSeq" id="WP_007868162.1">
    <property type="nucleotide sequence ID" value="NZ_JH376428.1"/>
</dbReference>
<dbReference type="Pfam" id="PF00271">
    <property type="entry name" value="Helicase_C"/>
    <property type="match status" value="1"/>
</dbReference>